<keyword evidence="2 9" id="KW-0690">Ribosome biogenesis</keyword>
<keyword evidence="9" id="KW-0963">Cytoplasm</keyword>
<dbReference type="EC" id="3.1.-.-" evidence="9"/>
<dbReference type="Pfam" id="PF02130">
    <property type="entry name" value="YbeY"/>
    <property type="match status" value="1"/>
</dbReference>
<keyword evidence="6 9" id="KW-0255">Endonuclease</keyword>
<dbReference type="InterPro" id="IPR020549">
    <property type="entry name" value="YbeY_CS"/>
</dbReference>
<comment type="cofactor">
    <cofactor evidence="9">
        <name>Zn(2+)</name>
        <dbReference type="ChEBI" id="CHEBI:29105"/>
    </cofactor>
    <text evidence="9">Binds 1 zinc ion.</text>
</comment>
<evidence type="ECO:0000256" key="7">
    <source>
        <dbReference type="ARBA" id="ARBA00022801"/>
    </source>
</evidence>
<comment type="subcellular location">
    <subcellularLocation>
        <location evidence="9">Cytoplasm</location>
    </subcellularLocation>
</comment>
<dbReference type="GO" id="GO:0004521">
    <property type="term" value="F:RNA endonuclease activity"/>
    <property type="evidence" value="ECO:0007669"/>
    <property type="project" value="UniProtKB-UniRule"/>
</dbReference>
<dbReference type="PANTHER" id="PTHR46986:SF1">
    <property type="entry name" value="ENDORIBONUCLEASE YBEY, CHLOROPLASTIC"/>
    <property type="match status" value="1"/>
</dbReference>
<evidence type="ECO:0000256" key="1">
    <source>
        <dbReference type="ARBA" id="ARBA00010875"/>
    </source>
</evidence>
<keyword evidence="3 9" id="KW-0698">rRNA processing</keyword>
<keyword evidence="4 9" id="KW-0540">Nuclease</keyword>
<dbReference type="HAMAP" id="MF_00009">
    <property type="entry name" value="Endoribonucl_YbeY"/>
    <property type="match status" value="1"/>
</dbReference>
<keyword evidence="5 9" id="KW-0479">Metal-binding</keyword>
<dbReference type="GO" id="GO:0006364">
    <property type="term" value="P:rRNA processing"/>
    <property type="evidence" value="ECO:0007669"/>
    <property type="project" value="UniProtKB-UniRule"/>
</dbReference>
<dbReference type="RefSeq" id="WP_118508903.1">
    <property type="nucleotide sequence ID" value="NZ_WMBC01000003.1"/>
</dbReference>
<evidence type="ECO:0000256" key="3">
    <source>
        <dbReference type="ARBA" id="ARBA00022552"/>
    </source>
</evidence>
<evidence type="ECO:0000256" key="2">
    <source>
        <dbReference type="ARBA" id="ARBA00022517"/>
    </source>
</evidence>
<dbReference type="AlphaFoldDB" id="A0A844GIX2"/>
<reference evidence="10 11" key="1">
    <citation type="submission" date="2019-11" db="EMBL/GenBank/DDBJ databases">
        <title>Draft genome sequence of Blautia luti DSM 14534T, isolated from human stool.</title>
        <authorList>
            <person name="Ortiz R."/>
            <person name="Melis-Arcos F."/>
            <person name="Covarrubias P."/>
            <person name="Cardenas J.P."/>
            <person name="Perez-Donoso J."/>
            <person name="Almonacid D."/>
        </authorList>
    </citation>
    <scope>NUCLEOTIDE SEQUENCE [LARGE SCALE GENOMIC DNA]</scope>
    <source>
        <strain evidence="10 11">DSM 14534</strain>
    </source>
</reference>
<keyword evidence="8 9" id="KW-0862">Zinc</keyword>
<keyword evidence="7 9" id="KW-0378">Hydrolase</keyword>
<dbReference type="NCBIfam" id="TIGR00043">
    <property type="entry name" value="rRNA maturation RNase YbeY"/>
    <property type="match status" value="1"/>
</dbReference>
<feature type="binding site" evidence="9">
    <location>
        <position position="140"/>
    </location>
    <ligand>
        <name>Zn(2+)</name>
        <dbReference type="ChEBI" id="CHEBI:29105"/>
        <note>catalytic</note>
    </ligand>
</feature>
<dbReference type="GO" id="GO:0008270">
    <property type="term" value="F:zinc ion binding"/>
    <property type="evidence" value="ECO:0007669"/>
    <property type="project" value="UniProtKB-UniRule"/>
</dbReference>
<dbReference type="SUPFAM" id="SSF55486">
    <property type="entry name" value="Metalloproteases ('zincins'), catalytic domain"/>
    <property type="match status" value="1"/>
</dbReference>
<dbReference type="Proteomes" id="UP000437824">
    <property type="component" value="Unassembled WGS sequence"/>
</dbReference>
<organism evidence="10 11">
    <name type="scientific">Blautia luti DSM 14534 = JCM 17040</name>
    <dbReference type="NCBI Taxonomy" id="649762"/>
    <lineage>
        <taxon>Bacteria</taxon>
        <taxon>Bacillati</taxon>
        <taxon>Bacillota</taxon>
        <taxon>Clostridia</taxon>
        <taxon>Lachnospirales</taxon>
        <taxon>Lachnospiraceae</taxon>
        <taxon>Blautia</taxon>
    </lineage>
</organism>
<dbReference type="GO" id="GO:0005737">
    <property type="term" value="C:cytoplasm"/>
    <property type="evidence" value="ECO:0007669"/>
    <property type="project" value="UniProtKB-SubCell"/>
</dbReference>
<comment type="caution">
    <text evidence="10">The sequence shown here is derived from an EMBL/GenBank/DDBJ whole genome shotgun (WGS) entry which is preliminary data.</text>
</comment>
<proteinExistence type="inferred from homology"/>
<name>A0A844GIX2_9FIRM</name>
<comment type="function">
    <text evidence="9">Single strand-specific metallo-endoribonuclease involved in late-stage 70S ribosome quality control and in maturation of the 3' terminus of the 16S rRNA.</text>
</comment>
<evidence type="ECO:0000256" key="5">
    <source>
        <dbReference type="ARBA" id="ARBA00022723"/>
    </source>
</evidence>
<dbReference type="PANTHER" id="PTHR46986">
    <property type="entry name" value="ENDORIBONUCLEASE YBEY, CHLOROPLASTIC"/>
    <property type="match status" value="1"/>
</dbReference>
<evidence type="ECO:0000256" key="8">
    <source>
        <dbReference type="ARBA" id="ARBA00022833"/>
    </source>
</evidence>
<dbReference type="EMBL" id="WMBC01000003">
    <property type="protein sequence ID" value="MTD60578.1"/>
    <property type="molecule type" value="Genomic_DNA"/>
</dbReference>
<evidence type="ECO:0000313" key="10">
    <source>
        <dbReference type="EMBL" id="MTD60578.1"/>
    </source>
</evidence>
<accession>A0A844GIX2</accession>
<gene>
    <name evidence="9 10" type="primary">ybeY</name>
    <name evidence="10" type="ORF">GKZ57_04720</name>
</gene>
<dbReference type="InterPro" id="IPR023091">
    <property type="entry name" value="MetalPrtase_cat_dom_sf_prd"/>
</dbReference>
<sequence length="164" mass="18785">MTIQIDYETERELGIDYEALVKKVAEHVLDMEECPYEAQVNLVLTDNEEIKRVNTEFRNIERATDVLSFPMIPFESPADYGIVEEDESYFDLDTGELLLGDIMISVDKVFAQAEEYGHSITREFCFLVAHSMLHLLGYDHMTPEEAAVMEAKQARALDELGITR</sequence>
<evidence type="ECO:0000313" key="11">
    <source>
        <dbReference type="Proteomes" id="UP000437824"/>
    </source>
</evidence>
<dbReference type="Gene3D" id="3.40.390.30">
    <property type="entry name" value="Metalloproteases ('zincins'), catalytic domain"/>
    <property type="match status" value="1"/>
</dbReference>
<comment type="similarity">
    <text evidence="1 9">Belongs to the endoribonuclease YbeY family.</text>
</comment>
<evidence type="ECO:0000256" key="4">
    <source>
        <dbReference type="ARBA" id="ARBA00022722"/>
    </source>
</evidence>
<evidence type="ECO:0000256" key="6">
    <source>
        <dbReference type="ARBA" id="ARBA00022759"/>
    </source>
</evidence>
<evidence type="ECO:0000256" key="9">
    <source>
        <dbReference type="HAMAP-Rule" id="MF_00009"/>
    </source>
</evidence>
<dbReference type="InterPro" id="IPR002036">
    <property type="entry name" value="YbeY"/>
</dbReference>
<feature type="binding site" evidence="9">
    <location>
        <position position="130"/>
    </location>
    <ligand>
        <name>Zn(2+)</name>
        <dbReference type="ChEBI" id="CHEBI:29105"/>
        <note>catalytic</note>
    </ligand>
</feature>
<feature type="binding site" evidence="9">
    <location>
        <position position="134"/>
    </location>
    <ligand>
        <name>Zn(2+)</name>
        <dbReference type="ChEBI" id="CHEBI:29105"/>
        <note>catalytic</note>
    </ligand>
</feature>
<dbReference type="GO" id="GO:0004222">
    <property type="term" value="F:metalloendopeptidase activity"/>
    <property type="evidence" value="ECO:0007669"/>
    <property type="project" value="InterPro"/>
</dbReference>
<protein>
    <recommendedName>
        <fullName evidence="9">Endoribonuclease YbeY</fullName>
        <ecNumber evidence="9">3.1.-.-</ecNumber>
    </recommendedName>
</protein>
<dbReference type="PROSITE" id="PS01306">
    <property type="entry name" value="UPF0054"/>
    <property type="match status" value="1"/>
</dbReference>